<dbReference type="RefSeq" id="WP_340276003.1">
    <property type="nucleotide sequence ID" value="NZ_JBAKIA010000013.1"/>
</dbReference>
<comment type="caution">
    <text evidence="2">The sequence shown here is derived from an EMBL/GenBank/DDBJ whole genome shotgun (WGS) entry which is preliminary data.</text>
</comment>
<keyword evidence="2" id="KW-0396">Initiation factor</keyword>
<evidence type="ECO:0000313" key="2">
    <source>
        <dbReference type="EMBL" id="MEJ8475766.1"/>
    </source>
</evidence>
<keyword evidence="1" id="KW-1133">Transmembrane helix</keyword>
<feature type="transmembrane region" description="Helical" evidence="1">
    <location>
        <begin position="83"/>
        <end position="100"/>
    </location>
</feature>
<feature type="transmembrane region" description="Helical" evidence="1">
    <location>
        <begin position="46"/>
        <end position="71"/>
    </location>
</feature>
<keyword evidence="1" id="KW-0812">Transmembrane</keyword>
<feature type="transmembrane region" description="Helical" evidence="1">
    <location>
        <begin position="112"/>
        <end position="130"/>
    </location>
</feature>
<name>A0ABU8TNM5_9HYPH</name>
<sequence length="142" mass="14650">MVNGGKFALQLFKNAVGFVAALICAALFLAWGLFQGAQQGGDPVVLAVMVGTGLVTASVLGGFAMVPAFIAITVAEMFGWRSVVYHVGIGGLIALGMWTFDMNVSDAAVRPGTTIALAAGFLAGGVYWLIAGRTSGRWHSGR</sequence>
<dbReference type="Proteomes" id="UP001385499">
    <property type="component" value="Unassembled WGS sequence"/>
</dbReference>
<reference evidence="2 3" key="1">
    <citation type="submission" date="2024-02" db="EMBL/GenBank/DDBJ databases">
        <title>Roseibium algae sp. nov., isolated from marine alga (Grateloupia sp.), showing potential in myo-inositol conversion.</title>
        <authorList>
            <person name="Wang Y."/>
        </authorList>
    </citation>
    <scope>NUCLEOTIDE SEQUENCE [LARGE SCALE GENOMIC DNA]</scope>
    <source>
        <strain evidence="2 3">H3510</strain>
    </source>
</reference>
<gene>
    <name evidence="2" type="ORF">V6575_16860</name>
</gene>
<keyword evidence="1" id="KW-0472">Membrane</keyword>
<dbReference type="EMBL" id="JBAKIA010000013">
    <property type="protein sequence ID" value="MEJ8475766.1"/>
    <property type="molecule type" value="Genomic_DNA"/>
</dbReference>
<protein>
    <submittedName>
        <fullName evidence="2">Translation initiation factor IF-3</fullName>
    </submittedName>
</protein>
<keyword evidence="2" id="KW-0648">Protein biosynthesis</keyword>
<organism evidence="2 3">
    <name type="scientific">Roseibium algae</name>
    <dbReference type="NCBI Taxonomy" id="3123038"/>
    <lineage>
        <taxon>Bacteria</taxon>
        <taxon>Pseudomonadati</taxon>
        <taxon>Pseudomonadota</taxon>
        <taxon>Alphaproteobacteria</taxon>
        <taxon>Hyphomicrobiales</taxon>
        <taxon>Stappiaceae</taxon>
        <taxon>Roseibium</taxon>
    </lineage>
</organism>
<proteinExistence type="predicted"/>
<evidence type="ECO:0000256" key="1">
    <source>
        <dbReference type="SAM" id="Phobius"/>
    </source>
</evidence>
<keyword evidence="3" id="KW-1185">Reference proteome</keyword>
<evidence type="ECO:0000313" key="3">
    <source>
        <dbReference type="Proteomes" id="UP001385499"/>
    </source>
</evidence>
<feature type="transmembrane region" description="Helical" evidence="1">
    <location>
        <begin position="12"/>
        <end position="34"/>
    </location>
</feature>
<accession>A0ABU8TNM5</accession>
<dbReference type="GO" id="GO:0003743">
    <property type="term" value="F:translation initiation factor activity"/>
    <property type="evidence" value="ECO:0007669"/>
    <property type="project" value="UniProtKB-KW"/>
</dbReference>